<dbReference type="EMBL" id="NRSZ01000084">
    <property type="protein sequence ID" value="PNY29615.1"/>
    <property type="molecule type" value="Genomic_DNA"/>
</dbReference>
<keyword evidence="4" id="KW-1185">Reference proteome</keyword>
<keyword evidence="2" id="KW-0472">Membrane</keyword>
<evidence type="ECO:0000313" key="3">
    <source>
        <dbReference type="EMBL" id="PNY29615.1"/>
    </source>
</evidence>
<evidence type="ECO:0000256" key="2">
    <source>
        <dbReference type="SAM" id="Phobius"/>
    </source>
</evidence>
<dbReference type="Proteomes" id="UP000236621">
    <property type="component" value="Unassembled WGS sequence"/>
</dbReference>
<accession>A0A2K3QQ09</accession>
<evidence type="ECO:0000313" key="4">
    <source>
        <dbReference type="Proteomes" id="UP000236621"/>
    </source>
</evidence>
<keyword evidence="2" id="KW-0812">Transmembrane</keyword>
<organism evidence="3 4">
    <name type="scientific">Tolypocladium capitatum</name>
    <dbReference type="NCBI Taxonomy" id="45235"/>
    <lineage>
        <taxon>Eukaryota</taxon>
        <taxon>Fungi</taxon>
        <taxon>Dikarya</taxon>
        <taxon>Ascomycota</taxon>
        <taxon>Pezizomycotina</taxon>
        <taxon>Sordariomycetes</taxon>
        <taxon>Hypocreomycetidae</taxon>
        <taxon>Hypocreales</taxon>
        <taxon>Ophiocordycipitaceae</taxon>
        <taxon>Tolypocladium</taxon>
    </lineage>
</organism>
<protein>
    <submittedName>
        <fullName evidence="3">Uncharacterized protein</fullName>
    </submittedName>
</protein>
<dbReference type="AlphaFoldDB" id="A0A2K3QQ09"/>
<gene>
    <name evidence="3" type="ORF">TCAP_00470</name>
</gene>
<feature type="region of interest" description="Disordered" evidence="1">
    <location>
        <begin position="1"/>
        <end position="61"/>
    </location>
</feature>
<evidence type="ECO:0000256" key="1">
    <source>
        <dbReference type="SAM" id="MobiDB-lite"/>
    </source>
</evidence>
<reference evidence="3 4" key="1">
    <citation type="submission" date="2017-08" db="EMBL/GenBank/DDBJ databases">
        <title>Harnessing the power of phylogenomics to disentangle the directionality and signatures of interkingdom host jumping in the parasitic fungal genus Tolypocladium.</title>
        <authorList>
            <person name="Quandt C.A."/>
            <person name="Patterson W."/>
            <person name="Spatafora J.W."/>
        </authorList>
    </citation>
    <scope>NUCLEOTIDE SEQUENCE [LARGE SCALE GENOMIC DNA]</scope>
    <source>
        <strain evidence="3 4">CBS 113982</strain>
    </source>
</reference>
<proteinExistence type="predicted"/>
<dbReference type="STRING" id="45235.A0A2K3QQ09"/>
<comment type="caution">
    <text evidence="3">The sequence shown here is derived from an EMBL/GenBank/DDBJ whole genome shotgun (WGS) entry which is preliminary data.</text>
</comment>
<sequence length="224" mass="24386">MGFLDGLSVGPGGFSRPSQHRRHSSRSLHKKHRSRSRSRSRSSSRRRGRAPSFAGSLFGGMGDADRYQKHNSSRGSLFGLGNSSRSSFFGIGGRPSYYKRSPRQGFMQRSYRQLKRLLRDLVHYAKNHPWKVFFLVVMPLVTGGALTALLARFGLRMPPSLERMLGMASRAAAGNGIGLVGDAVRMAGDFGASGARVERGRGRGRGGGNDGWGDGVMGVAKRFL</sequence>
<feature type="compositionally biased region" description="Basic residues" evidence="1">
    <location>
        <begin position="18"/>
        <end position="49"/>
    </location>
</feature>
<feature type="transmembrane region" description="Helical" evidence="2">
    <location>
        <begin position="132"/>
        <end position="155"/>
    </location>
</feature>
<dbReference type="OrthoDB" id="5235322at2759"/>
<name>A0A2K3QQ09_9HYPO</name>
<keyword evidence="2" id="KW-1133">Transmembrane helix</keyword>